<evidence type="ECO:0008006" key="4">
    <source>
        <dbReference type="Google" id="ProtNLM"/>
    </source>
</evidence>
<organism evidence="2 3">
    <name type="scientific">Nocardia yunnanensis</name>
    <dbReference type="NCBI Taxonomy" id="2382165"/>
    <lineage>
        <taxon>Bacteria</taxon>
        <taxon>Bacillati</taxon>
        <taxon>Actinomycetota</taxon>
        <taxon>Actinomycetes</taxon>
        <taxon>Mycobacteriales</taxon>
        <taxon>Nocardiaceae</taxon>
        <taxon>Nocardia</taxon>
    </lineage>
</organism>
<dbReference type="RefSeq" id="WP_120743638.1">
    <property type="nucleotide sequence ID" value="NZ_CP032568.1"/>
</dbReference>
<dbReference type="OrthoDB" id="4512022at2"/>
<gene>
    <name evidence="2" type="ORF">D7D52_37375</name>
</gene>
<proteinExistence type="predicted"/>
<sequence>MKVAEITSLNPISVDGSVERPTDSEFKILDQLAQKLNPDSKGVINLYTEREPCPACDNVIKQFQDKFPGVKVNVTNG</sequence>
<protein>
    <recommendedName>
        <fullName evidence="4">Deaminase</fullName>
    </recommendedName>
</protein>
<reference evidence="2 3" key="1">
    <citation type="submission" date="2018-09" db="EMBL/GenBank/DDBJ databases">
        <title>Nocardia yunnanensis sp. nov., an actinomycete isolated from a soil sample.</title>
        <authorList>
            <person name="Zhang J."/>
        </authorList>
    </citation>
    <scope>NUCLEOTIDE SEQUENCE [LARGE SCALE GENOMIC DNA]</scope>
    <source>
        <strain evidence="2 3">CFHS0054</strain>
    </source>
</reference>
<evidence type="ECO:0000256" key="1">
    <source>
        <dbReference type="SAM" id="MobiDB-lite"/>
    </source>
</evidence>
<dbReference type="Proteomes" id="UP000267164">
    <property type="component" value="Chromosome"/>
</dbReference>
<dbReference type="InterPro" id="IPR032721">
    <property type="entry name" value="Toxin-deaminase"/>
</dbReference>
<evidence type="ECO:0000313" key="3">
    <source>
        <dbReference type="Proteomes" id="UP000267164"/>
    </source>
</evidence>
<dbReference type="EMBL" id="CP032568">
    <property type="protein sequence ID" value="AYF78555.1"/>
    <property type="molecule type" value="Genomic_DNA"/>
</dbReference>
<dbReference type="KEGG" id="nyu:D7D52_37375"/>
<name>A0A386ZPS0_9NOCA</name>
<accession>A0A386ZPS0</accession>
<dbReference type="Pfam" id="PF14424">
    <property type="entry name" value="Toxin-deaminase"/>
    <property type="match status" value="1"/>
</dbReference>
<evidence type="ECO:0000313" key="2">
    <source>
        <dbReference type="EMBL" id="AYF78555.1"/>
    </source>
</evidence>
<dbReference type="AlphaFoldDB" id="A0A386ZPS0"/>
<feature type="region of interest" description="Disordered" evidence="1">
    <location>
        <begin position="1"/>
        <end position="20"/>
    </location>
</feature>
<keyword evidence="3" id="KW-1185">Reference proteome</keyword>